<keyword evidence="4" id="KW-1185">Reference proteome</keyword>
<dbReference type="AlphaFoldDB" id="A0A9N9MPT9"/>
<evidence type="ECO:0000313" key="3">
    <source>
        <dbReference type="EMBL" id="CAG9768532.1"/>
    </source>
</evidence>
<evidence type="ECO:0000313" key="4">
    <source>
        <dbReference type="Proteomes" id="UP001152799"/>
    </source>
</evidence>
<evidence type="ECO:0000259" key="2">
    <source>
        <dbReference type="Pfam" id="PF00752"/>
    </source>
</evidence>
<dbReference type="EMBL" id="OU892280">
    <property type="protein sequence ID" value="CAG9768532.1"/>
    <property type="molecule type" value="Genomic_DNA"/>
</dbReference>
<comment type="similarity">
    <text evidence="1">Belongs to the asteroid family.</text>
</comment>
<name>A0A9N9MPT9_9CUCU</name>
<accession>A0A9N9MPT9</accession>
<dbReference type="Gene3D" id="3.40.50.1010">
    <property type="entry name" value="5'-nuclease"/>
    <property type="match status" value="1"/>
</dbReference>
<dbReference type="PANTHER" id="PTHR15665:SF1">
    <property type="entry name" value="PROTEIN ASTEROID HOMOLOG 1"/>
    <property type="match status" value="1"/>
</dbReference>
<dbReference type="InterPro" id="IPR026832">
    <property type="entry name" value="Asteroid"/>
</dbReference>
<feature type="domain" description="XPG N-terminal" evidence="2">
    <location>
        <begin position="1"/>
        <end position="103"/>
    </location>
</feature>
<dbReference type="SUPFAM" id="SSF88723">
    <property type="entry name" value="PIN domain-like"/>
    <property type="match status" value="1"/>
</dbReference>
<gene>
    <name evidence="3" type="ORF">CEUTPL_LOCUS9068</name>
</gene>
<dbReference type="OrthoDB" id="25987at2759"/>
<dbReference type="Pfam" id="PF00752">
    <property type="entry name" value="XPG_N"/>
    <property type="match status" value="1"/>
</dbReference>
<reference evidence="3" key="1">
    <citation type="submission" date="2022-01" db="EMBL/GenBank/DDBJ databases">
        <authorList>
            <person name="King R."/>
        </authorList>
    </citation>
    <scope>NUCLEOTIDE SEQUENCE</scope>
</reference>
<dbReference type="Proteomes" id="UP001152799">
    <property type="component" value="Chromosome 4"/>
</dbReference>
<dbReference type="InterPro" id="IPR006085">
    <property type="entry name" value="XPG_DNA_repair_N"/>
</dbReference>
<proteinExistence type="inferred from homology"/>
<organism evidence="3 4">
    <name type="scientific">Ceutorhynchus assimilis</name>
    <name type="common">cabbage seed weevil</name>
    <dbReference type="NCBI Taxonomy" id="467358"/>
    <lineage>
        <taxon>Eukaryota</taxon>
        <taxon>Metazoa</taxon>
        <taxon>Ecdysozoa</taxon>
        <taxon>Arthropoda</taxon>
        <taxon>Hexapoda</taxon>
        <taxon>Insecta</taxon>
        <taxon>Pterygota</taxon>
        <taxon>Neoptera</taxon>
        <taxon>Endopterygota</taxon>
        <taxon>Coleoptera</taxon>
        <taxon>Polyphaga</taxon>
        <taxon>Cucujiformia</taxon>
        <taxon>Curculionidae</taxon>
        <taxon>Ceutorhynchinae</taxon>
        <taxon>Ceutorhynchus</taxon>
    </lineage>
</organism>
<dbReference type="PANTHER" id="PTHR15665">
    <property type="entry name" value="ASTEROID PROTEIN"/>
    <property type="match status" value="1"/>
</dbReference>
<protein>
    <recommendedName>
        <fullName evidence="2">XPG N-terminal domain-containing protein</fullName>
    </recommendedName>
</protein>
<dbReference type="GO" id="GO:0004518">
    <property type="term" value="F:nuclease activity"/>
    <property type="evidence" value="ECO:0007669"/>
    <property type="project" value="InterPro"/>
</dbReference>
<evidence type="ECO:0000256" key="1">
    <source>
        <dbReference type="ARBA" id="ARBA00007398"/>
    </source>
</evidence>
<dbReference type="InterPro" id="IPR029060">
    <property type="entry name" value="PIN-like_dom_sf"/>
</dbReference>
<sequence>MGIPGFTKFINDRAQLYYENHDLTDCNLIIDGHSISCQLYNWKHWQFDARSLNCYGGDYDKYVYIVKNFFWMLREVRVKPIVIFDGGFEQRKLPTILKRMQDKLNIAERLTPESETQNPYEVVFPLGLREAFKDILRNLDVEMVMCEYEGDQEIASIAKTLNCPVLTFDSDYYIFGAQYIPFKTLESKVCAVDNWRTGTYKFISCKLYKIEKFLEDFQGLKENTLHLLPVLLGNDYIDQRIFNDFLLMINIDGNVRLQDKIKLVLDWLKTQTPEMAIRSILKTFQNNKERLFILNKIEKIVSAYYFKESKIFKYLGIKAKDKKSYEEIDFDLLKQEVENSNESVIEETCDKNATKDITNTELENTNNKESAENSPMTHSINLEYGKNCNSNTNEETKNINLTSAEDDKIVESMEVSGDDVEESAENCLKKIEIEENSNSLAEVDINEETVNPNLHTDKTNNGGESMHVKSHIDNSPVVDYTEIDNFIEIAPISQVETDINYCPDGENIEIKNGYLLKADTNSSPIAENTEAEAHFYNPPVAENIEIENCAILGSQTNYSPSAENIEINEYSIEIGETSQVEDYSVVAADTNVENGDTSKVEAALSNSSAAENIEIENGEILDADTIVDANKNTENNNNPSAAKNTEIENGEVSQAEADLNNFPIAENLDDDEKEAKSSPLPLNTFNFEETHLEKSSASKNLIPKIFKKNFLKCLYPSSFMDILTQNKYYCIPQVENYLEENSHKFSFDILRAIHKILTNSDEQFTIVGRGEGSTVEHFPQEKCNIKVPDLIEIEELTLQERRTFFFQILNLDNNFVSLLDHFPTEWHPLIISLKFASTKTTFQTPLIYSIILGFIILNYIDPKIGFYRSIDRYKQKYYAFMQSLPPINEHVPFRADRNCFYYFPRKDCTIFMQKIIYLFTANPHDEFDRHLLHQMSQIQSVLLHIKYLNTLLKNPYTNLIIHQIFNATFIYNLTKVFREKSLELENNYLNVFFKDCPSILAGLKYVLNMLSKQLLML</sequence>